<evidence type="ECO:0000313" key="5">
    <source>
        <dbReference type="Proteomes" id="UP001232063"/>
    </source>
</evidence>
<dbReference type="Pfam" id="PF03592">
    <property type="entry name" value="Terminase_2"/>
    <property type="match status" value="1"/>
</dbReference>
<feature type="compositionally biased region" description="Low complexity" evidence="3">
    <location>
        <begin position="179"/>
        <end position="200"/>
    </location>
</feature>
<dbReference type="PANTHER" id="PTHR41328">
    <property type="entry name" value="TERMINASE SMALL SUBUNIT-RELATED"/>
    <property type="match status" value="1"/>
</dbReference>
<dbReference type="PANTHER" id="PTHR41328:SF2">
    <property type="entry name" value="TERMINASE SMALL SUBUNIT"/>
    <property type="match status" value="1"/>
</dbReference>
<keyword evidence="5" id="KW-1185">Reference proteome</keyword>
<sequence>MTVKQLAFVNRYLVTGNATQSYMDVYGVESKEVANANAYRLLAKQSIQDYIKKHQKQMEKKTGITVEKVIAELAKIGFSNIQDYITDENTVEDLSKIRRRKAAAVSSVKTKKRIFRKGDEETETIETEFRLYDKISALEKIGKHLGAFFSIKELVDNLTEQQMLDLANELEKRMYQSYENPTNNNSTTNNSINENTINDNEQTAIK</sequence>
<dbReference type="InterPro" id="IPR052404">
    <property type="entry name" value="SPP1-like_terminase"/>
</dbReference>
<organism evidence="4 5">
    <name type="scientific">Xanthocytophaga agilis</name>
    <dbReference type="NCBI Taxonomy" id="3048010"/>
    <lineage>
        <taxon>Bacteria</taxon>
        <taxon>Pseudomonadati</taxon>
        <taxon>Bacteroidota</taxon>
        <taxon>Cytophagia</taxon>
        <taxon>Cytophagales</taxon>
        <taxon>Rhodocytophagaceae</taxon>
        <taxon>Xanthocytophaga</taxon>
    </lineage>
</organism>
<reference evidence="4" key="1">
    <citation type="submission" date="2023-05" db="EMBL/GenBank/DDBJ databases">
        <authorList>
            <person name="Zhang X."/>
        </authorList>
    </citation>
    <scope>NUCLEOTIDE SEQUENCE</scope>
    <source>
        <strain evidence="4">BD1B2-1</strain>
    </source>
</reference>
<dbReference type="InterPro" id="IPR038713">
    <property type="entry name" value="Terminase_Gp1_N_sf"/>
</dbReference>
<evidence type="ECO:0000256" key="1">
    <source>
        <dbReference type="ARBA" id="ARBA00022612"/>
    </source>
</evidence>
<keyword evidence="2" id="KW-0231">Viral genome packaging</keyword>
<keyword evidence="1" id="KW-1188">Viral release from host cell</keyword>
<dbReference type="Proteomes" id="UP001232063">
    <property type="component" value="Unassembled WGS sequence"/>
</dbReference>
<proteinExistence type="predicted"/>
<protein>
    <submittedName>
        <fullName evidence="4">Terminase small subunit</fullName>
    </submittedName>
</protein>
<dbReference type="InterPro" id="IPR005335">
    <property type="entry name" value="Terminase_ssu"/>
</dbReference>
<accession>A0AAE3UGP8</accession>
<evidence type="ECO:0000256" key="2">
    <source>
        <dbReference type="ARBA" id="ARBA00023219"/>
    </source>
</evidence>
<dbReference type="RefSeq" id="WP_314511488.1">
    <property type="nucleotide sequence ID" value="NZ_JASJOU010000004.1"/>
</dbReference>
<comment type="caution">
    <text evidence="4">The sequence shown here is derived from an EMBL/GenBank/DDBJ whole genome shotgun (WGS) entry which is preliminary data.</text>
</comment>
<dbReference type="Gene3D" id="1.10.10.1400">
    <property type="entry name" value="Terminase, small subunit, N-terminal DNA-binding domain, HTH motif"/>
    <property type="match status" value="1"/>
</dbReference>
<evidence type="ECO:0000256" key="3">
    <source>
        <dbReference type="SAM" id="MobiDB-lite"/>
    </source>
</evidence>
<dbReference type="EMBL" id="JASJOU010000004">
    <property type="protein sequence ID" value="MDJ1501828.1"/>
    <property type="molecule type" value="Genomic_DNA"/>
</dbReference>
<dbReference type="GO" id="GO:0051276">
    <property type="term" value="P:chromosome organization"/>
    <property type="evidence" value="ECO:0007669"/>
    <property type="project" value="InterPro"/>
</dbReference>
<gene>
    <name evidence="4" type="ORF">QNI22_14265</name>
</gene>
<evidence type="ECO:0000313" key="4">
    <source>
        <dbReference type="EMBL" id="MDJ1501828.1"/>
    </source>
</evidence>
<dbReference type="AlphaFoldDB" id="A0AAE3UGP8"/>
<feature type="region of interest" description="Disordered" evidence="3">
    <location>
        <begin position="178"/>
        <end position="206"/>
    </location>
</feature>
<name>A0AAE3UGP8_9BACT</name>